<proteinExistence type="predicted"/>
<dbReference type="Proteomes" id="UP000007485">
    <property type="component" value="Chromosome"/>
</dbReference>
<feature type="compositionally biased region" description="Basic and acidic residues" evidence="1">
    <location>
        <begin position="112"/>
        <end position="145"/>
    </location>
</feature>
<feature type="region of interest" description="Disordered" evidence="1">
    <location>
        <begin position="112"/>
        <end position="167"/>
    </location>
</feature>
<dbReference type="eggNOG" id="arCOG03760">
    <property type="taxonomic scope" value="Archaea"/>
</dbReference>
<dbReference type="EMBL" id="CP002529">
    <property type="protein sequence ID" value="ADY01872.1"/>
    <property type="molecule type" value="Genomic_DNA"/>
</dbReference>
<evidence type="ECO:0000313" key="3">
    <source>
        <dbReference type="Proteomes" id="UP000007485"/>
    </source>
</evidence>
<dbReference type="RefSeq" id="WP_013605034.1">
    <property type="nucleotide sequence ID" value="NC_015151.1"/>
</dbReference>
<dbReference type="STRING" id="985053.VMUT_1668"/>
<evidence type="ECO:0000256" key="1">
    <source>
        <dbReference type="SAM" id="MobiDB-lite"/>
    </source>
</evidence>
<reference evidence="2 3" key="1">
    <citation type="journal article" date="2011" name="J. Bacteriol.">
        <title>Complete genome sequence of 'Vulcanisaeta moutnovskia' strain 768-28, a novel member of the hyperthermophilic crenarchaeal genus vulcanisaeta.</title>
        <authorList>
            <person name="Gumerov V.M."/>
            <person name="Mardanov A.V."/>
            <person name="Beletsky A.V."/>
            <person name="Prokofeva M.I."/>
            <person name="Bonch-Osmolovskaya E.A."/>
            <person name="Ravin N.V."/>
            <person name="Skryabin K.G."/>
        </authorList>
    </citation>
    <scope>NUCLEOTIDE SEQUENCE [LARGE SCALE GENOMIC DNA]</scope>
    <source>
        <strain evidence="2 3">768-28</strain>
    </source>
</reference>
<keyword evidence="3" id="KW-1185">Reference proteome</keyword>
<protein>
    <submittedName>
        <fullName evidence="2">Uncharacterized protein</fullName>
    </submittedName>
</protein>
<gene>
    <name evidence="2" type="ordered locus">VMUT_1668</name>
</gene>
<dbReference type="GeneID" id="10289320"/>
<dbReference type="AlphaFoldDB" id="F0QUG3"/>
<dbReference type="KEGG" id="vmo:VMUT_1668"/>
<dbReference type="HOGENOM" id="CLU_1036736_0_0_2"/>
<evidence type="ECO:0000313" key="2">
    <source>
        <dbReference type="EMBL" id="ADY01872.1"/>
    </source>
</evidence>
<organism evidence="2 3">
    <name type="scientific">Vulcanisaeta moutnovskia (strain 768-28)</name>
    <dbReference type="NCBI Taxonomy" id="985053"/>
    <lineage>
        <taxon>Archaea</taxon>
        <taxon>Thermoproteota</taxon>
        <taxon>Thermoprotei</taxon>
        <taxon>Thermoproteales</taxon>
        <taxon>Thermoproteaceae</taxon>
        <taxon>Vulcanisaeta</taxon>
    </lineage>
</organism>
<name>F0QUG3_VULM7</name>
<accession>F0QUG3</accession>
<dbReference type="OrthoDB" id="28709at2157"/>
<sequence length="300" mass="34391">MVSFDDLKVSLSTYIMRNKRVTYQDLLRWSSSNKVGNALLYLVIRELVRERKFKVSGEYVIGTIRIGNNDVKLSIPMYIEVPGETVKPTTSTKRQTRQRHARSSSILEAFSKEKAPEEKQVTTEGGEEKGVVGRSSKEVEREETPQKTGLSEAREQKEVQGNTENETMETKVKEVDNTVVSIEETRIPTDYSTISMEDFMTMLRRIIDEELPQNREEGYKIAMAILTYLSKYWSVGELRLKLDIAKQFGGVNENIMRIEDGVLRALRKLGIIEVVEPGVINRMRELPKDFAKVRLDSLFT</sequence>